<name>A0A5B7HJ17_PORTR</name>
<proteinExistence type="predicted"/>
<dbReference type="EMBL" id="VSRR010029591">
    <property type="protein sequence ID" value="MPC69535.1"/>
    <property type="molecule type" value="Genomic_DNA"/>
</dbReference>
<evidence type="ECO:0000313" key="1">
    <source>
        <dbReference type="EMBL" id="MPC69535.1"/>
    </source>
</evidence>
<evidence type="ECO:0000313" key="2">
    <source>
        <dbReference type="Proteomes" id="UP000324222"/>
    </source>
</evidence>
<keyword evidence="2" id="KW-1185">Reference proteome</keyword>
<accession>A0A5B7HJ17</accession>
<protein>
    <submittedName>
        <fullName evidence="1">Uncharacterized protein</fullName>
    </submittedName>
</protein>
<dbReference type="AlphaFoldDB" id="A0A5B7HJ17"/>
<dbReference type="Proteomes" id="UP000324222">
    <property type="component" value="Unassembled WGS sequence"/>
</dbReference>
<organism evidence="1 2">
    <name type="scientific">Portunus trituberculatus</name>
    <name type="common">Swimming crab</name>
    <name type="synonym">Neptunus trituberculatus</name>
    <dbReference type="NCBI Taxonomy" id="210409"/>
    <lineage>
        <taxon>Eukaryota</taxon>
        <taxon>Metazoa</taxon>
        <taxon>Ecdysozoa</taxon>
        <taxon>Arthropoda</taxon>
        <taxon>Crustacea</taxon>
        <taxon>Multicrustacea</taxon>
        <taxon>Malacostraca</taxon>
        <taxon>Eumalacostraca</taxon>
        <taxon>Eucarida</taxon>
        <taxon>Decapoda</taxon>
        <taxon>Pleocyemata</taxon>
        <taxon>Brachyura</taxon>
        <taxon>Eubrachyura</taxon>
        <taxon>Portunoidea</taxon>
        <taxon>Portunidae</taxon>
        <taxon>Portuninae</taxon>
        <taxon>Portunus</taxon>
    </lineage>
</organism>
<sequence length="59" mass="6016">MGVRPEHPALPSPFLAHLTNSPTSLPGSHSAFQCGGGCRGMCGEVKGEGKGKGSRVLII</sequence>
<reference evidence="1 2" key="1">
    <citation type="submission" date="2019-05" db="EMBL/GenBank/DDBJ databases">
        <title>Another draft genome of Portunus trituberculatus and its Hox gene families provides insights of decapod evolution.</title>
        <authorList>
            <person name="Jeong J.-H."/>
            <person name="Song I."/>
            <person name="Kim S."/>
            <person name="Choi T."/>
            <person name="Kim D."/>
            <person name="Ryu S."/>
            <person name="Kim W."/>
        </authorList>
    </citation>
    <scope>NUCLEOTIDE SEQUENCE [LARGE SCALE GENOMIC DNA]</scope>
    <source>
        <tissue evidence="1">Muscle</tissue>
    </source>
</reference>
<gene>
    <name evidence="1" type="ORF">E2C01_063762</name>
</gene>
<comment type="caution">
    <text evidence="1">The sequence shown here is derived from an EMBL/GenBank/DDBJ whole genome shotgun (WGS) entry which is preliminary data.</text>
</comment>